<accession>A0A238H7Q3</accession>
<gene>
    <name evidence="2" type="ORF">BSIN_4262</name>
</gene>
<reference evidence="2 3" key="1">
    <citation type="submission" date="2017-04" db="EMBL/GenBank/DDBJ databases">
        <authorList>
            <person name="Afonso C.L."/>
            <person name="Miller P.J."/>
            <person name="Scott M.A."/>
            <person name="Spackman E."/>
            <person name="Goraichik I."/>
            <person name="Dimitrov K.M."/>
            <person name="Suarez D.L."/>
            <person name="Swayne D.E."/>
        </authorList>
    </citation>
    <scope>NUCLEOTIDE SEQUENCE [LARGE SCALE GENOMIC DNA]</scope>
    <source>
        <strain evidence="2">LMG 28154</strain>
    </source>
</reference>
<proteinExistence type="predicted"/>
<dbReference type="EMBL" id="FXAN01000071">
    <property type="protein sequence ID" value="SMG01230.1"/>
    <property type="molecule type" value="Genomic_DNA"/>
</dbReference>
<evidence type="ECO:0000256" key="1">
    <source>
        <dbReference type="SAM" id="MobiDB-lite"/>
    </source>
</evidence>
<evidence type="ECO:0000313" key="3">
    <source>
        <dbReference type="Proteomes" id="UP000198460"/>
    </source>
</evidence>
<dbReference type="Proteomes" id="UP000198460">
    <property type="component" value="Unassembled WGS sequence"/>
</dbReference>
<sequence>MTTQNEKSPTPKQASEAANSGAGPVREAIVDANAAGSNGTSSKVQTVWSSNNEDFTCYELDELLDMHDDLTIGAIVYFGDVAPIPTKHLCDADDVIDLMGERAYDEVGEYADGYPDVTSEAKAELNALLARWIEKHAKPTFYRVINVREHIITAADMEGRDQ</sequence>
<dbReference type="RefSeq" id="WP_256583822.1">
    <property type="nucleotide sequence ID" value="NZ_FXAN01000071.1"/>
</dbReference>
<organism evidence="2 3">
    <name type="scientific">Burkholderia singularis</name>
    <dbReference type="NCBI Taxonomy" id="1503053"/>
    <lineage>
        <taxon>Bacteria</taxon>
        <taxon>Pseudomonadati</taxon>
        <taxon>Pseudomonadota</taxon>
        <taxon>Betaproteobacteria</taxon>
        <taxon>Burkholderiales</taxon>
        <taxon>Burkholderiaceae</taxon>
        <taxon>Burkholderia</taxon>
        <taxon>pseudomallei group</taxon>
    </lineage>
</organism>
<protein>
    <recommendedName>
        <fullName evidence="4">Phage protein</fullName>
    </recommendedName>
</protein>
<dbReference type="AlphaFoldDB" id="A0A238H7Q3"/>
<evidence type="ECO:0000313" key="2">
    <source>
        <dbReference type="EMBL" id="SMG01230.1"/>
    </source>
</evidence>
<evidence type="ECO:0008006" key="4">
    <source>
        <dbReference type="Google" id="ProtNLM"/>
    </source>
</evidence>
<feature type="compositionally biased region" description="Polar residues" evidence="1">
    <location>
        <begin position="1"/>
        <end position="18"/>
    </location>
</feature>
<feature type="region of interest" description="Disordered" evidence="1">
    <location>
        <begin position="1"/>
        <end position="25"/>
    </location>
</feature>
<name>A0A238H7Q3_9BURK</name>